<evidence type="ECO:0000259" key="3">
    <source>
        <dbReference type="Pfam" id="PF00586"/>
    </source>
</evidence>
<keyword evidence="2" id="KW-0067">ATP-binding</keyword>
<comment type="similarity">
    <text evidence="2">Belongs to the thiamine-monophosphate kinase family.</text>
</comment>
<dbReference type="Gene3D" id="3.90.650.10">
    <property type="entry name" value="PurM-like C-terminal domain"/>
    <property type="match status" value="1"/>
</dbReference>
<feature type="binding site" evidence="2">
    <location>
        <position position="19"/>
    </location>
    <ligand>
        <name>Mg(2+)</name>
        <dbReference type="ChEBI" id="CHEBI:18420"/>
        <label>3</label>
    </ligand>
</feature>
<reference evidence="4 5" key="1">
    <citation type="submission" date="2020-02" db="EMBL/GenBank/DDBJ databases">
        <title>Complete genome sequence of the novel Campylobacter species Candidatus Campylobacter infans.</title>
        <authorList>
            <person name="Duim B."/>
            <person name="Zomer A."/>
            <person name="van der Graaf L."/>
            <person name="Wagenaar J."/>
        </authorList>
    </citation>
    <scope>NUCLEOTIDE SEQUENCE [LARGE SCALE GENOMIC DNA]</scope>
    <source>
        <strain evidence="4 5">19S00001</strain>
    </source>
</reference>
<feature type="binding site" evidence="2">
    <location>
        <position position="38"/>
    </location>
    <ligand>
        <name>substrate</name>
    </ligand>
</feature>
<evidence type="ECO:0000256" key="1">
    <source>
        <dbReference type="ARBA" id="ARBA00022977"/>
    </source>
</evidence>
<dbReference type="GO" id="GO:0000287">
    <property type="term" value="F:magnesium ion binding"/>
    <property type="evidence" value="ECO:0007669"/>
    <property type="project" value="UniProtKB-UniRule"/>
</dbReference>
<dbReference type="InterPro" id="IPR036921">
    <property type="entry name" value="PurM-like_N_sf"/>
</dbReference>
<keyword evidence="2" id="KW-0479">Metal-binding</keyword>
<feature type="binding site" evidence="2">
    <location>
        <position position="19"/>
    </location>
    <ligand>
        <name>Mg(2+)</name>
        <dbReference type="ChEBI" id="CHEBI:18420"/>
        <label>4</label>
    </ligand>
</feature>
<dbReference type="InterPro" id="IPR016188">
    <property type="entry name" value="PurM-like_N"/>
</dbReference>
<gene>
    <name evidence="2 4" type="primary">thiL</name>
    <name evidence="4" type="ORF">CINF_1588</name>
</gene>
<evidence type="ECO:0000313" key="5">
    <source>
        <dbReference type="Proteomes" id="UP000509414"/>
    </source>
</evidence>
<dbReference type="PANTHER" id="PTHR30270">
    <property type="entry name" value="THIAMINE-MONOPHOSPHATE KINASE"/>
    <property type="match status" value="1"/>
</dbReference>
<feature type="binding site" evidence="2">
    <location>
        <position position="225"/>
    </location>
    <ligand>
        <name>substrate</name>
    </ligand>
</feature>
<feature type="binding site" evidence="2">
    <location>
        <position position="271"/>
    </location>
    <ligand>
        <name>substrate</name>
    </ligand>
</feature>
<dbReference type="GO" id="GO:0009229">
    <property type="term" value="P:thiamine diphosphate biosynthetic process"/>
    <property type="evidence" value="ECO:0007669"/>
    <property type="project" value="UniProtKB-UniRule"/>
</dbReference>
<comment type="miscellaneous">
    <text evidence="2">Reaction mechanism of ThiL seems to utilize a direct, inline transfer of the gamma-phosphate of ATP to TMP rather than a phosphorylated enzyme intermediate.</text>
</comment>
<evidence type="ECO:0000313" key="4">
    <source>
        <dbReference type="EMBL" id="QLI06063.1"/>
    </source>
</evidence>
<comment type="function">
    <text evidence="2">Catalyzes the ATP-dependent phosphorylation of thiamine-monophosphate (TMP) to form thiamine-pyrophosphate (TPP), the active form of vitamin B1.</text>
</comment>
<feature type="binding site" evidence="2">
    <location>
        <position position="60"/>
    </location>
    <ligand>
        <name>Mg(2+)</name>
        <dbReference type="ChEBI" id="CHEBI:18420"/>
        <label>2</label>
    </ligand>
</feature>
<name>A0A7H9CIW4_9BACT</name>
<dbReference type="Proteomes" id="UP000509414">
    <property type="component" value="Chromosome"/>
</dbReference>
<dbReference type="AlphaFoldDB" id="A0A7H9CIW4"/>
<dbReference type="GO" id="GO:0005524">
    <property type="term" value="F:ATP binding"/>
    <property type="evidence" value="ECO:0007669"/>
    <property type="project" value="UniProtKB-UniRule"/>
</dbReference>
<comment type="catalytic activity">
    <reaction evidence="2">
        <text>thiamine phosphate + ATP = thiamine diphosphate + ADP</text>
        <dbReference type="Rhea" id="RHEA:15913"/>
        <dbReference type="ChEBI" id="CHEBI:30616"/>
        <dbReference type="ChEBI" id="CHEBI:37575"/>
        <dbReference type="ChEBI" id="CHEBI:58937"/>
        <dbReference type="ChEBI" id="CHEBI:456216"/>
        <dbReference type="EC" id="2.7.4.16"/>
    </reaction>
</comment>
<dbReference type="CDD" id="cd02194">
    <property type="entry name" value="ThiL"/>
    <property type="match status" value="1"/>
</dbReference>
<proteinExistence type="inferred from homology"/>
<dbReference type="HAMAP" id="MF_02128">
    <property type="entry name" value="TMP_kinase"/>
    <property type="match status" value="1"/>
</dbReference>
<dbReference type="InterPro" id="IPR036676">
    <property type="entry name" value="PurM-like_C_sf"/>
</dbReference>
<dbReference type="Pfam" id="PF00586">
    <property type="entry name" value="AIRS"/>
    <property type="match status" value="1"/>
</dbReference>
<feature type="binding site" evidence="2">
    <location>
        <position position="31"/>
    </location>
    <ligand>
        <name>Mg(2+)</name>
        <dbReference type="ChEBI" id="CHEBI:18420"/>
        <label>2</label>
    </ligand>
</feature>
<feature type="binding site" evidence="2">
    <location>
        <position position="193"/>
    </location>
    <ligand>
        <name>ATP</name>
        <dbReference type="ChEBI" id="CHEBI:30616"/>
    </ligand>
</feature>
<dbReference type="UniPathway" id="UPA00060">
    <property type="reaction ID" value="UER00142"/>
</dbReference>
<organism evidence="4 5">
    <name type="scientific">Candidatus Campylobacter infans</name>
    <dbReference type="NCBI Taxonomy" id="2561898"/>
    <lineage>
        <taxon>Bacteria</taxon>
        <taxon>Pseudomonadati</taxon>
        <taxon>Campylobacterota</taxon>
        <taxon>Epsilonproteobacteria</taxon>
        <taxon>Campylobacterales</taxon>
        <taxon>Campylobacteraceae</taxon>
        <taxon>Campylobacter</taxon>
    </lineage>
</organism>
<dbReference type="PANTHER" id="PTHR30270:SF0">
    <property type="entry name" value="THIAMINE-MONOPHOSPHATE KINASE"/>
    <property type="match status" value="1"/>
</dbReference>
<keyword evidence="2 4" id="KW-0808">Transferase</keyword>
<feature type="binding site" evidence="2">
    <location>
        <position position="29"/>
    </location>
    <ligand>
        <name>Mg(2+)</name>
        <dbReference type="ChEBI" id="CHEBI:18420"/>
        <label>4</label>
    </ligand>
</feature>
<dbReference type="KEGG" id="cinf:CINF_1588"/>
<dbReference type="InterPro" id="IPR006283">
    <property type="entry name" value="ThiL-like"/>
</dbReference>
<feature type="binding site" evidence="2">
    <location>
        <position position="194"/>
    </location>
    <ligand>
        <name>Mg(2+)</name>
        <dbReference type="ChEBI" id="CHEBI:18420"/>
        <label>5</label>
    </ligand>
</feature>
<protein>
    <recommendedName>
        <fullName evidence="2">Thiamine-monophosphate kinase</fullName>
        <shortName evidence="2">TMP kinase</shortName>
        <shortName evidence="2">Thiamine-phosphate kinase</shortName>
        <ecNumber evidence="2">2.7.4.16</ecNumber>
    </recommendedName>
</protein>
<keyword evidence="2" id="KW-0547">Nucleotide-binding</keyword>
<feature type="binding site" evidence="2">
    <location>
        <position position="108"/>
    </location>
    <ligand>
        <name>Mg(2+)</name>
        <dbReference type="ChEBI" id="CHEBI:18420"/>
        <label>1</label>
    </ligand>
</feature>
<feature type="binding site" evidence="2">
    <location>
        <position position="60"/>
    </location>
    <ligand>
        <name>Mg(2+)</name>
        <dbReference type="ChEBI" id="CHEBI:18420"/>
        <label>3</label>
    </ligand>
</feature>
<sequence length="274" mass="30477">MDKEQSIINLFSHRLNGDDGAILGEFCFSKDLFIEGVHFKKEWLSSYEIGAKAALINLSDAFVMGAQPCYALCALSLPKTMPMNEINALCAGLKEVCASYGVKIIGGDTTKGDKISISLSIIAKTKRPILYRKRAKNGDFIAFSGELGNSLKGLKILQNGGFLAKNARFKKPVLRSNFIFLSARYLSSCMDISDGLLNDLPKLLKKHQRARLNKILSKFELLSGEEYEALFTFSPKNKPKIQNIAKKCRLKLNIIGQVTNARSNIPKFRAFSHF</sequence>
<dbReference type="EC" id="2.7.4.16" evidence="2"/>
<accession>A0A7H9CIW4</accession>
<feature type="binding site" evidence="2">
    <location>
        <position position="191"/>
    </location>
    <ligand>
        <name>Mg(2+)</name>
        <dbReference type="ChEBI" id="CHEBI:18420"/>
        <label>3</label>
    </ligand>
</feature>
<dbReference type="EMBL" id="CP049075">
    <property type="protein sequence ID" value="QLI06063.1"/>
    <property type="molecule type" value="Genomic_DNA"/>
</dbReference>
<feature type="binding site" evidence="2">
    <location>
        <position position="60"/>
    </location>
    <ligand>
        <name>Mg(2+)</name>
        <dbReference type="ChEBI" id="CHEBI:18420"/>
        <label>4</label>
    </ligand>
</feature>
<keyword evidence="5" id="KW-1185">Reference proteome</keyword>
<feature type="binding site" evidence="2">
    <location>
        <begin position="107"/>
        <end position="108"/>
    </location>
    <ligand>
        <name>ATP</name>
        <dbReference type="ChEBI" id="CHEBI:30616"/>
    </ligand>
</feature>
<keyword evidence="1 2" id="KW-0784">Thiamine biosynthesis</keyword>
<feature type="domain" description="PurM-like N-terminal" evidence="3">
    <location>
        <begin position="17"/>
        <end position="122"/>
    </location>
</feature>
<dbReference type="RefSeq" id="WP_179975160.1">
    <property type="nucleotide sequence ID" value="NZ_CP049075.1"/>
</dbReference>
<dbReference type="GO" id="GO:0009228">
    <property type="term" value="P:thiamine biosynthetic process"/>
    <property type="evidence" value="ECO:0007669"/>
    <property type="project" value="UniProtKB-KW"/>
</dbReference>
<dbReference type="SUPFAM" id="SSF56042">
    <property type="entry name" value="PurM C-terminal domain-like"/>
    <property type="match status" value="1"/>
</dbReference>
<comment type="pathway">
    <text evidence="2">Cofactor biosynthesis; thiamine diphosphate biosynthesis; thiamine diphosphate from thiamine phosphate: step 1/1.</text>
</comment>
<feature type="binding site" evidence="2">
    <location>
        <position position="31"/>
    </location>
    <ligand>
        <name>Mg(2+)</name>
        <dbReference type="ChEBI" id="CHEBI:18420"/>
        <label>1</label>
    </ligand>
</feature>
<dbReference type="SUPFAM" id="SSF55326">
    <property type="entry name" value="PurM N-terminal domain-like"/>
    <property type="match status" value="1"/>
</dbReference>
<dbReference type="Gene3D" id="3.30.1330.10">
    <property type="entry name" value="PurM-like, N-terminal domain"/>
    <property type="match status" value="1"/>
</dbReference>
<dbReference type="GO" id="GO:0009030">
    <property type="term" value="F:thiamine-phosphate kinase activity"/>
    <property type="evidence" value="ECO:0007669"/>
    <property type="project" value="UniProtKB-UniRule"/>
</dbReference>
<dbReference type="NCBIfam" id="NF004354">
    <property type="entry name" value="PRK05731.2-3"/>
    <property type="match status" value="1"/>
</dbReference>
<keyword evidence="2" id="KW-0460">Magnesium</keyword>
<feature type="binding site" evidence="2">
    <location>
        <position position="132"/>
    </location>
    <ligand>
        <name>ATP</name>
        <dbReference type="ChEBI" id="CHEBI:30616"/>
    </ligand>
</feature>
<evidence type="ECO:0000256" key="2">
    <source>
        <dbReference type="HAMAP-Rule" id="MF_02128"/>
    </source>
</evidence>
<comment type="caution">
    <text evidence="2">Lacks conserved residue(s) required for the propagation of feature annotation.</text>
</comment>
<keyword evidence="2 4" id="KW-0418">Kinase</keyword>